<proteinExistence type="predicted"/>
<dbReference type="Pfam" id="PF03992">
    <property type="entry name" value="ABM"/>
    <property type="match status" value="1"/>
</dbReference>
<gene>
    <name evidence="2" type="ORF">GOB87_10385</name>
</gene>
<accession>A0A967B7X0</accession>
<keyword evidence="3" id="KW-1185">Reference proteome</keyword>
<name>A0A967B7X0_9PROT</name>
<dbReference type="PANTHER" id="PTHR33336:SF3">
    <property type="entry name" value="ABM DOMAIN-CONTAINING PROTEIN"/>
    <property type="match status" value="1"/>
</dbReference>
<dbReference type="InterPro" id="IPR050744">
    <property type="entry name" value="AI-2_Isomerase_LsrG"/>
</dbReference>
<dbReference type="PROSITE" id="PS51725">
    <property type="entry name" value="ABM"/>
    <property type="match status" value="1"/>
</dbReference>
<dbReference type="Proteomes" id="UP000597459">
    <property type="component" value="Unassembled WGS sequence"/>
</dbReference>
<reference evidence="2" key="1">
    <citation type="submission" date="2019-11" db="EMBL/GenBank/DDBJ databases">
        <title>Description of new Acetobacter species.</title>
        <authorList>
            <person name="Cleenwerck I."/>
            <person name="Sombolestani A.S."/>
        </authorList>
    </citation>
    <scope>NUCLEOTIDE SEQUENCE</scope>
    <source>
        <strain evidence="2">LMG 1626</strain>
    </source>
</reference>
<comment type="caution">
    <text evidence="2">The sequence shown here is derived from an EMBL/GenBank/DDBJ whole genome shotgun (WGS) entry which is preliminary data.</text>
</comment>
<feature type="domain" description="ABM" evidence="1">
    <location>
        <begin position="4"/>
        <end position="92"/>
    </location>
</feature>
<dbReference type="EMBL" id="WOTH01000021">
    <property type="protein sequence ID" value="NHO54360.1"/>
    <property type="molecule type" value="Genomic_DNA"/>
</dbReference>
<sequence>MSQIEVVAIVKAKPGQAEAVAAAMKACEAPSRTEATNLFYTPHRDLDDPNTFIFIERWVSREALAAHMETPHFKKMAAIIEPLLGAPLEVHILTPL</sequence>
<dbReference type="SUPFAM" id="SSF54909">
    <property type="entry name" value="Dimeric alpha+beta barrel"/>
    <property type="match status" value="1"/>
</dbReference>
<dbReference type="RefSeq" id="WP_166316326.1">
    <property type="nucleotide sequence ID" value="NZ_WOTH01000021.1"/>
</dbReference>
<evidence type="ECO:0000313" key="3">
    <source>
        <dbReference type="Proteomes" id="UP000597459"/>
    </source>
</evidence>
<organism evidence="2 3">
    <name type="scientific">Acetobacter estunensis</name>
    <dbReference type="NCBI Taxonomy" id="104097"/>
    <lineage>
        <taxon>Bacteria</taxon>
        <taxon>Pseudomonadati</taxon>
        <taxon>Pseudomonadota</taxon>
        <taxon>Alphaproteobacteria</taxon>
        <taxon>Acetobacterales</taxon>
        <taxon>Acetobacteraceae</taxon>
        <taxon>Acetobacter</taxon>
    </lineage>
</organism>
<evidence type="ECO:0000259" key="1">
    <source>
        <dbReference type="PROSITE" id="PS51725"/>
    </source>
</evidence>
<dbReference type="GO" id="GO:0005829">
    <property type="term" value="C:cytosol"/>
    <property type="evidence" value="ECO:0007669"/>
    <property type="project" value="TreeGrafter"/>
</dbReference>
<dbReference type="InterPro" id="IPR011008">
    <property type="entry name" value="Dimeric_a/b-barrel"/>
</dbReference>
<evidence type="ECO:0000313" key="2">
    <source>
        <dbReference type="EMBL" id="NHO54360.1"/>
    </source>
</evidence>
<dbReference type="PANTHER" id="PTHR33336">
    <property type="entry name" value="QUINOL MONOOXYGENASE YGIN-RELATED"/>
    <property type="match status" value="1"/>
</dbReference>
<protein>
    <submittedName>
        <fullName evidence="2">Antibiotic biosynthesis monooxygenase</fullName>
    </submittedName>
</protein>
<dbReference type="InterPro" id="IPR007138">
    <property type="entry name" value="ABM_dom"/>
</dbReference>
<keyword evidence="2" id="KW-0503">Monooxygenase</keyword>
<dbReference type="AlphaFoldDB" id="A0A967B7X0"/>
<dbReference type="Gene3D" id="3.30.70.100">
    <property type="match status" value="1"/>
</dbReference>
<keyword evidence="2" id="KW-0560">Oxidoreductase</keyword>
<dbReference type="GO" id="GO:0004497">
    <property type="term" value="F:monooxygenase activity"/>
    <property type="evidence" value="ECO:0007669"/>
    <property type="project" value="UniProtKB-KW"/>
</dbReference>